<keyword evidence="11" id="KW-1185">Reference proteome</keyword>
<keyword evidence="6 8" id="KW-0472">Membrane</keyword>
<name>A0A4Q1BUX1_TREME</name>
<feature type="compositionally biased region" description="Basic and acidic residues" evidence="7">
    <location>
        <begin position="15"/>
        <end position="24"/>
    </location>
</feature>
<dbReference type="InterPro" id="IPR050524">
    <property type="entry name" value="APC_YAT"/>
</dbReference>
<evidence type="ECO:0000256" key="1">
    <source>
        <dbReference type="ARBA" id="ARBA00004141"/>
    </source>
</evidence>
<sequence length="573" mass="62773">MSDIDNTTNNGAAKGYEHKEKDRGEVVVGAPPAYDAEKGHDHTVVLAEDADERPDGAVHRTLQQRHLAMIAIGGAIGTGLFIGSGGALASAGSVGVWLAYALMAGMVWTMMIALGEMATTYPVTGNFVTYAARFVDESLGFALGINYWYSYAITCPTEIVAAQILISYWDKHTPAAAYITVMLVLVWALNLWGTRAYGEAEFWFSSLKVLTIVGLIICGIVIMAGGGPEGHALGFHYWRTIPFQQISIEGGDAVIGGSWGRFLAFWSAFVQAAFSFLGTEIIATTVGEAANARSSVKKAIKRVYMRLLFFYVIGILIMSNIVSPNDPDLLNGSGTATASPWVIAIQQAGIKTLPSIANACFLLSAWSAGNADVYASSRTLYGMAKLGFMPKLFARCTKKGLPWVSVITTCCLGVLAYMNTGGEGAVTAFNWLYSISSITGIITWWTILLSYIRFYHGMKKQGLSRDDLPYKAPWQPWLSYIGFAFFSVIIFFNGFTVFLRGNWNTSTFFAAYITIPIFVIAYVGWKVVKRTHIIPLAEIDFLSGRRELDEMQARDQVKYKPESTWQKIIGTLF</sequence>
<dbReference type="OrthoDB" id="10062876at2759"/>
<dbReference type="InterPro" id="IPR004841">
    <property type="entry name" value="AA-permease/SLC12A_dom"/>
</dbReference>
<evidence type="ECO:0000256" key="6">
    <source>
        <dbReference type="ARBA" id="ARBA00023136"/>
    </source>
</evidence>
<dbReference type="GO" id="GO:0016020">
    <property type="term" value="C:membrane"/>
    <property type="evidence" value="ECO:0007669"/>
    <property type="project" value="UniProtKB-SubCell"/>
</dbReference>
<keyword evidence="2" id="KW-0813">Transport</keyword>
<dbReference type="PIRSF" id="PIRSF006060">
    <property type="entry name" value="AA_transporter"/>
    <property type="match status" value="1"/>
</dbReference>
<feature type="transmembrane region" description="Helical" evidence="8">
    <location>
        <begin position="400"/>
        <end position="419"/>
    </location>
</feature>
<evidence type="ECO:0000256" key="3">
    <source>
        <dbReference type="ARBA" id="ARBA00022692"/>
    </source>
</evidence>
<dbReference type="FunCoup" id="A0A4Q1BUX1">
    <property type="interactions" value="190"/>
</dbReference>
<dbReference type="Gene3D" id="1.20.1740.10">
    <property type="entry name" value="Amino acid/polyamine transporter I"/>
    <property type="match status" value="1"/>
</dbReference>
<feature type="transmembrane region" description="Helical" evidence="8">
    <location>
        <begin position="67"/>
        <end position="88"/>
    </location>
</feature>
<keyword evidence="3 8" id="KW-0812">Transmembrane</keyword>
<dbReference type="PANTHER" id="PTHR43341:SF4">
    <property type="entry name" value="ARGININE PERMEASE CAN1-RELATED"/>
    <property type="match status" value="1"/>
</dbReference>
<feature type="transmembrane region" description="Helical" evidence="8">
    <location>
        <begin position="505"/>
        <end position="525"/>
    </location>
</feature>
<dbReference type="InParanoid" id="A0A4Q1BUX1"/>
<evidence type="ECO:0000256" key="7">
    <source>
        <dbReference type="SAM" id="MobiDB-lite"/>
    </source>
</evidence>
<evidence type="ECO:0000256" key="4">
    <source>
        <dbReference type="ARBA" id="ARBA00022970"/>
    </source>
</evidence>
<gene>
    <name evidence="10" type="ORF">M231_00662</name>
</gene>
<dbReference type="GO" id="GO:0015171">
    <property type="term" value="F:amino acid transmembrane transporter activity"/>
    <property type="evidence" value="ECO:0007669"/>
    <property type="project" value="TreeGrafter"/>
</dbReference>
<evidence type="ECO:0000256" key="8">
    <source>
        <dbReference type="SAM" id="Phobius"/>
    </source>
</evidence>
<dbReference type="Pfam" id="PF00324">
    <property type="entry name" value="AA_permease"/>
    <property type="match status" value="1"/>
</dbReference>
<accession>A0A4Q1BUX1</accession>
<reference evidence="10 11" key="1">
    <citation type="submission" date="2016-06" db="EMBL/GenBank/DDBJ databases">
        <title>Evolution of pathogenesis and genome organization in the Tremellales.</title>
        <authorList>
            <person name="Cuomo C."/>
            <person name="Litvintseva A."/>
            <person name="Heitman J."/>
            <person name="Chen Y."/>
            <person name="Sun S."/>
            <person name="Springer D."/>
            <person name="Dromer F."/>
            <person name="Young S."/>
            <person name="Zeng Q."/>
            <person name="Chapman S."/>
            <person name="Gujja S."/>
            <person name="Saif S."/>
            <person name="Birren B."/>
        </authorList>
    </citation>
    <scope>NUCLEOTIDE SEQUENCE [LARGE SCALE GENOMIC DNA]</scope>
    <source>
        <strain evidence="10 11">ATCC 28783</strain>
    </source>
</reference>
<feature type="transmembrane region" description="Helical" evidence="8">
    <location>
        <begin position="303"/>
        <end position="322"/>
    </location>
</feature>
<feature type="transmembrane region" description="Helical" evidence="8">
    <location>
        <begin position="175"/>
        <end position="193"/>
    </location>
</feature>
<dbReference type="EMBL" id="SDIL01000004">
    <property type="protein sequence ID" value="RXK41941.1"/>
    <property type="molecule type" value="Genomic_DNA"/>
</dbReference>
<evidence type="ECO:0000256" key="5">
    <source>
        <dbReference type="ARBA" id="ARBA00022989"/>
    </source>
</evidence>
<keyword evidence="4" id="KW-0029">Amino-acid transport</keyword>
<feature type="domain" description="Amino acid permease/ SLC12A" evidence="9">
    <location>
        <begin position="66"/>
        <end position="533"/>
    </location>
</feature>
<proteinExistence type="predicted"/>
<dbReference type="PANTHER" id="PTHR43341">
    <property type="entry name" value="AMINO ACID PERMEASE"/>
    <property type="match status" value="1"/>
</dbReference>
<dbReference type="Proteomes" id="UP000289152">
    <property type="component" value="Unassembled WGS sequence"/>
</dbReference>
<evidence type="ECO:0000313" key="11">
    <source>
        <dbReference type="Proteomes" id="UP000289152"/>
    </source>
</evidence>
<feature type="transmembrane region" description="Helical" evidence="8">
    <location>
        <begin position="263"/>
        <end position="283"/>
    </location>
</feature>
<keyword evidence="5 8" id="KW-1133">Transmembrane helix</keyword>
<evidence type="ECO:0000313" key="10">
    <source>
        <dbReference type="EMBL" id="RXK41941.1"/>
    </source>
</evidence>
<feature type="transmembrane region" description="Helical" evidence="8">
    <location>
        <begin position="148"/>
        <end position="169"/>
    </location>
</feature>
<feature type="transmembrane region" description="Helical" evidence="8">
    <location>
        <begin position="431"/>
        <end position="456"/>
    </location>
</feature>
<organism evidence="10 11">
    <name type="scientific">Tremella mesenterica</name>
    <name type="common">Jelly fungus</name>
    <dbReference type="NCBI Taxonomy" id="5217"/>
    <lineage>
        <taxon>Eukaryota</taxon>
        <taxon>Fungi</taxon>
        <taxon>Dikarya</taxon>
        <taxon>Basidiomycota</taxon>
        <taxon>Agaricomycotina</taxon>
        <taxon>Tremellomycetes</taxon>
        <taxon>Tremellales</taxon>
        <taxon>Tremellaceae</taxon>
        <taxon>Tremella</taxon>
    </lineage>
</organism>
<feature type="transmembrane region" description="Helical" evidence="8">
    <location>
        <begin position="477"/>
        <end position="499"/>
    </location>
</feature>
<comment type="subcellular location">
    <subcellularLocation>
        <location evidence="1">Membrane</location>
        <topology evidence="1">Multi-pass membrane protein</topology>
    </subcellularLocation>
</comment>
<dbReference type="AlphaFoldDB" id="A0A4Q1BUX1"/>
<evidence type="ECO:0000259" key="9">
    <source>
        <dbReference type="Pfam" id="PF00324"/>
    </source>
</evidence>
<feature type="transmembrane region" description="Helical" evidence="8">
    <location>
        <begin position="94"/>
        <end position="114"/>
    </location>
</feature>
<feature type="compositionally biased region" description="Polar residues" evidence="7">
    <location>
        <begin position="1"/>
        <end position="11"/>
    </location>
</feature>
<feature type="region of interest" description="Disordered" evidence="7">
    <location>
        <begin position="1"/>
        <end position="24"/>
    </location>
</feature>
<evidence type="ECO:0000256" key="2">
    <source>
        <dbReference type="ARBA" id="ARBA00022448"/>
    </source>
</evidence>
<dbReference type="FunFam" id="1.20.1740.10:FF:000006">
    <property type="entry name" value="General amino acid permease"/>
    <property type="match status" value="1"/>
</dbReference>
<feature type="transmembrane region" description="Helical" evidence="8">
    <location>
        <begin position="205"/>
        <end position="225"/>
    </location>
</feature>
<protein>
    <submittedName>
        <fullName evidence="10">AAT family amino acid transporter</fullName>
    </submittedName>
</protein>
<dbReference type="VEuPathDB" id="FungiDB:TREMEDRAFT_68470"/>
<dbReference type="STRING" id="5217.A0A4Q1BUX1"/>
<comment type="caution">
    <text evidence="10">The sequence shown here is derived from an EMBL/GenBank/DDBJ whole genome shotgun (WGS) entry which is preliminary data.</text>
</comment>